<dbReference type="Proteomes" id="UP000076858">
    <property type="component" value="Unassembled WGS sequence"/>
</dbReference>
<organism evidence="1 2">
    <name type="scientific">Daphnia magna</name>
    <dbReference type="NCBI Taxonomy" id="35525"/>
    <lineage>
        <taxon>Eukaryota</taxon>
        <taxon>Metazoa</taxon>
        <taxon>Ecdysozoa</taxon>
        <taxon>Arthropoda</taxon>
        <taxon>Crustacea</taxon>
        <taxon>Branchiopoda</taxon>
        <taxon>Diplostraca</taxon>
        <taxon>Cladocera</taxon>
        <taxon>Anomopoda</taxon>
        <taxon>Daphniidae</taxon>
        <taxon>Daphnia</taxon>
    </lineage>
</organism>
<proteinExistence type="predicted"/>
<comment type="caution">
    <text evidence="1">The sequence shown here is derived from an EMBL/GenBank/DDBJ whole genome shotgun (WGS) entry which is preliminary data.</text>
</comment>
<gene>
    <name evidence="1" type="ORF">APZ42_018636</name>
</gene>
<dbReference type="AlphaFoldDB" id="A0A0P5T9X2"/>
<dbReference type="EMBL" id="LRGB01000868">
    <property type="protein sequence ID" value="KZS15447.1"/>
    <property type="molecule type" value="Genomic_DNA"/>
</dbReference>
<name>A0A0P5T9X2_9CRUS</name>
<reference evidence="1 2" key="1">
    <citation type="submission" date="2016-03" db="EMBL/GenBank/DDBJ databases">
        <title>EvidentialGene: Evidence-directed Construction of Genes on Genomes.</title>
        <authorList>
            <person name="Gilbert D.G."/>
            <person name="Choi J.-H."/>
            <person name="Mockaitis K."/>
            <person name="Colbourne J."/>
            <person name="Pfrender M."/>
        </authorList>
    </citation>
    <scope>NUCLEOTIDE SEQUENCE [LARGE SCALE GENOMIC DNA]</scope>
    <source>
        <strain evidence="1 2">Xinb3</strain>
        <tissue evidence="1">Complete organism</tissue>
    </source>
</reference>
<protein>
    <submittedName>
        <fullName evidence="1">Uncharacterized protein</fullName>
    </submittedName>
</protein>
<accession>A0A0P5T9X2</accession>
<sequence length="400" mass="45598">MNPNNPQNVIGNYPPHYFHVNPASLNWQWNQVVPGPPAVRGNFVHVNPAFFQPNVLPPPELPNPKRIIVNPKFFPHVQSEKNIGIPLNCQEVYHAERVVLVQNDEISSMDRQALQQKVKASKQPISTLNMQNSEQIAQQQQTKPSPIRHLADRRKLTKFNFINNSVKSKYKWRKMESPLKTIAIKHAYKLVRKSAVKSPKIINRFTQRGQHHIFKTLTPPKLTSTPIEKQPPANSRFKLDNRVAKTKKKANKIASPRTSLPKILQSKYRLIRNKCWKSNSLTLGKLGSNHSIVSRSVINRSIATRFVVNRSFTNFKSPLCTPSAHHGSKLQRLAVINKSNKSIKKTKTSKKKAQKRYYDEETKAKPDEEVLDDVDVEIVEKPSGPKTRTPIGVLPSFITL</sequence>
<keyword evidence="2" id="KW-1185">Reference proteome</keyword>
<evidence type="ECO:0000313" key="1">
    <source>
        <dbReference type="EMBL" id="KZS15447.1"/>
    </source>
</evidence>
<evidence type="ECO:0000313" key="2">
    <source>
        <dbReference type="Proteomes" id="UP000076858"/>
    </source>
</evidence>